<dbReference type="CDD" id="cd00167">
    <property type="entry name" value="SANT"/>
    <property type="match status" value="1"/>
</dbReference>
<dbReference type="PANTHER" id="PTHR46872">
    <property type="entry name" value="DNA BINDING PROTEIN"/>
    <property type="match status" value="1"/>
</dbReference>
<reference evidence="2 3" key="1">
    <citation type="submission" date="2024-02" db="EMBL/GenBank/DDBJ databases">
        <authorList>
            <person name="Vignale AGUSTIN F."/>
            <person name="Sosa J E."/>
            <person name="Modenutti C."/>
        </authorList>
    </citation>
    <scope>NUCLEOTIDE SEQUENCE [LARGE SCALE GENOMIC DNA]</scope>
</reference>
<dbReference type="PANTHER" id="PTHR46872:SF10">
    <property type="entry name" value="MYB-LIKE DOMAIN-CONTAINING PROTEIN"/>
    <property type="match status" value="1"/>
</dbReference>
<dbReference type="InterPro" id="IPR001005">
    <property type="entry name" value="SANT/Myb"/>
</dbReference>
<dbReference type="Proteomes" id="UP001642360">
    <property type="component" value="Unassembled WGS sequence"/>
</dbReference>
<accession>A0ABC8RYF5</accession>
<name>A0ABC8RYF5_9AQUA</name>
<sequence length="543" mass="60203">MVQKRPFSGEEVFEVSSKHPRHVEHSSQLVSVLDFPSEDVVLKPHTSGGDEDGFEKTKTAIDEKHASGNVVGLPICAENDVENSVPCCLSNSSWGTSGTTEENIRPEAPFPLLLSLDYPNHDCPFRSFVHFEEVYSYLLEHPPQKLVPIGPDYQADIPEWGEQGTINTSNCSDKSKALVHFPKTSESDLVDHTDAVDKLSGTYGIPMAEGEPSASNGGKVGGGRNGCCCEDMGSVRCVRQHIKEAREQLRRTLGQERFVELGLCDMGEVVAEKWSKEDERLFHEVVFSHPASLGKNFWDHLLIEFPFRTKKEIVSYYFNVFLLRRRAEQNGCDPMNIDSDDDEWLVNNDSVDDGVGVTEEHENSVVESPGYQDYHTRHDTHKDDLHEYDEAVALAPSDIHEDVDFGQNVDIPIISETCLRNLQNSCRSDLTIHPLDIILGSGSESGHHDDQDDSCTSFDDGAAGQVAQEKVENGKHWTGTLSAMTSGGGQEFASEPFDTKVWDLGYLTSPKNDAEFLPTCSMIEEVFGAGGWNCNDRDGKDLS</sequence>
<evidence type="ECO:0000313" key="2">
    <source>
        <dbReference type="EMBL" id="CAK9147999.1"/>
    </source>
</evidence>
<evidence type="ECO:0000313" key="3">
    <source>
        <dbReference type="Proteomes" id="UP001642360"/>
    </source>
</evidence>
<proteinExistence type="predicted"/>
<keyword evidence="3" id="KW-1185">Reference proteome</keyword>
<evidence type="ECO:0000259" key="1">
    <source>
        <dbReference type="SMART" id="SM00717"/>
    </source>
</evidence>
<gene>
    <name evidence="2" type="ORF">ILEXP_LOCUS15927</name>
</gene>
<organism evidence="2 3">
    <name type="scientific">Ilex paraguariensis</name>
    <name type="common">yerba mate</name>
    <dbReference type="NCBI Taxonomy" id="185542"/>
    <lineage>
        <taxon>Eukaryota</taxon>
        <taxon>Viridiplantae</taxon>
        <taxon>Streptophyta</taxon>
        <taxon>Embryophyta</taxon>
        <taxon>Tracheophyta</taxon>
        <taxon>Spermatophyta</taxon>
        <taxon>Magnoliopsida</taxon>
        <taxon>eudicotyledons</taxon>
        <taxon>Gunneridae</taxon>
        <taxon>Pentapetalae</taxon>
        <taxon>asterids</taxon>
        <taxon>campanulids</taxon>
        <taxon>Aquifoliales</taxon>
        <taxon>Aquifoliaceae</taxon>
        <taxon>Ilex</taxon>
    </lineage>
</organism>
<comment type="caution">
    <text evidence="2">The sequence shown here is derived from an EMBL/GenBank/DDBJ whole genome shotgun (WGS) entry which is preliminary data.</text>
</comment>
<dbReference type="EMBL" id="CAUOFW020001724">
    <property type="protein sequence ID" value="CAK9147999.1"/>
    <property type="molecule type" value="Genomic_DNA"/>
</dbReference>
<protein>
    <recommendedName>
        <fullName evidence="1">Myb-like domain-containing protein</fullName>
    </recommendedName>
</protein>
<dbReference type="AlphaFoldDB" id="A0ABC8RYF5"/>
<feature type="domain" description="Myb-like" evidence="1">
    <location>
        <begin position="270"/>
        <end position="323"/>
    </location>
</feature>
<dbReference type="SMART" id="SM00717">
    <property type="entry name" value="SANT"/>
    <property type="match status" value="1"/>
</dbReference>